<dbReference type="KEGG" id="nano:G5V58_03855"/>
<organism evidence="6 7">
    <name type="scientific">Nocardioides anomalus</name>
    <dbReference type="NCBI Taxonomy" id="2712223"/>
    <lineage>
        <taxon>Bacteria</taxon>
        <taxon>Bacillati</taxon>
        <taxon>Actinomycetota</taxon>
        <taxon>Actinomycetes</taxon>
        <taxon>Propionibacteriales</taxon>
        <taxon>Nocardioidaceae</taxon>
        <taxon>Nocardioides</taxon>
    </lineage>
</organism>
<feature type="active site" description="Schiff-base intermediate with substrate" evidence="4">
    <location>
        <position position="167"/>
    </location>
</feature>
<keyword evidence="7" id="KW-1185">Reference proteome</keyword>
<dbReference type="Pfam" id="PF00701">
    <property type="entry name" value="DHDPS"/>
    <property type="match status" value="1"/>
</dbReference>
<dbReference type="InterPro" id="IPR013785">
    <property type="entry name" value="Aldolase_TIM"/>
</dbReference>
<reference evidence="6 7" key="1">
    <citation type="submission" date="2020-02" db="EMBL/GenBank/DDBJ databases">
        <title>Full genome sequence of Nocardioides sp. R-3366.</title>
        <authorList>
            <person name="Im W.-T."/>
        </authorList>
    </citation>
    <scope>NUCLEOTIDE SEQUENCE [LARGE SCALE GENOMIC DNA]</scope>
    <source>
        <strain evidence="6 7">R-3366</strain>
    </source>
</reference>
<dbReference type="PANTHER" id="PTHR12128">
    <property type="entry name" value="DIHYDRODIPICOLINATE SYNTHASE"/>
    <property type="match status" value="1"/>
</dbReference>
<dbReference type="EMBL" id="CP049257">
    <property type="protein sequence ID" value="QIG42023.1"/>
    <property type="molecule type" value="Genomic_DNA"/>
</dbReference>
<evidence type="ECO:0000256" key="4">
    <source>
        <dbReference type="PIRSR" id="PIRSR001365-1"/>
    </source>
</evidence>
<evidence type="ECO:0000256" key="1">
    <source>
        <dbReference type="ARBA" id="ARBA00007592"/>
    </source>
</evidence>
<dbReference type="GO" id="GO:0008840">
    <property type="term" value="F:4-hydroxy-tetrahydrodipicolinate synthase activity"/>
    <property type="evidence" value="ECO:0007669"/>
    <property type="project" value="TreeGrafter"/>
</dbReference>
<keyword evidence="2 3" id="KW-0456">Lyase</keyword>
<dbReference type="SUPFAM" id="SSF51569">
    <property type="entry name" value="Aldolase"/>
    <property type="match status" value="1"/>
</dbReference>
<evidence type="ECO:0000256" key="5">
    <source>
        <dbReference type="PIRSR" id="PIRSR001365-2"/>
    </source>
</evidence>
<dbReference type="CDD" id="cd00408">
    <property type="entry name" value="DHDPS-like"/>
    <property type="match status" value="1"/>
</dbReference>
<dbReference type="Gene3D" id="3.20.20.70">
    <property type="entry name" value="Aldolase class I"/>
    <property type="match status" value="1"/>
</dbReference>
<dbReference type="PANTHER" id="PTHR12128:SF66">
    <property type="entry name" value="4-HYDROXY-2-OXOGLUTARATE ALDOLASE, MITOCHONDRIAL"/>
    <property type="match status" value="1"/>
</dbReference>
<feature type="binding site" evidence="5">
    <location>
        <position position="211"/>
    </location>
    <ligand>
        <name>pyruvate</name>
        <dbReference type="ChEBI" id="CHEBI:15361"/>
    </ligand>
</feature>
<sequence length="321" mass="34762">MDRDDIDWQGYFPAFVTPFAEDGALDLDTLAALVDHYADQGMHGIVVNGTCGEWFSQTRDERKAVAEAAVGQAAGRLKVIVGCTDYTADQVAELAHHALEAGVDGVLVSPPPYVKLFAPEVLAYYEDISARVHGPLVVYNWPYGSGIDIDTELADKLADVEHIVAIKDSTPDADQFFATSKRVRDRVRVFGPYMSARGVEELAEHGGDGTVGGGSLFGRPDPQFWEDYWAGDLDAARAHAQRSDRLFPQLWLPGGWAGKFGGYQSQLKVLMRMLGQPAGHVRPPRLPVTDPAALAEMRAVLVREGLLAAEEGAAEVAEVTA</sequence>
<evidence type="ECO:0000313" key="7">
    <source>
        <dbReference type="Proteomes" id="UP000502996"/>
    </source>
</evidence>
<dbReference type="RefSeq" id="WP_165228923.1">
    <property type="nucleotide sequence ID" value="NZ_CP049257.1"/>
</dbReference>
<dbReference type="SMART" id="SM01130">
    <property type="entry name" value="DHDPS"/>
    <property type="match status" value="1"/>
</dbReference>
<dbReference type="Proteomes" id="UP000502996">
    <property type="component" value="Chromosome"/>
</dbReference>
<evidence type="ECO:0000313" key="6">
    <source>
        <dbReference type="EMBL" id="QIG42023.1"/>
    </source>
</evidence>
<proteinExistence type="inferred from homology"/>
<name>A0A6G6WA50_9ACTN</name>
<dbReference type="InterPro" id="IPR002220">
    <property type="entry name" value="DapA-like"/>
</dbReference>
<feature type="active site" description="Proton donor/acceptor" evidence="4">
    <location>
        <position position="139"/>
    </location>
</feature>
<evidence type="ECO:0000256" key="2">
    <source>
        <dbReference type="ARBA" id="ARBA00023239"/>
    </source>
</evidence>
<gene>
    <name evidence="6" type="ORF">G5V58_03855</name>
</gene>
<comment type="similarity">
    <text evidence="1 3">Belongs to the DapA family.</text>
</comment>
<evidence type="ECO:0000256" key="3">
    <source>
        <dbReference type="PIRNR" id="PIRNR001365"/>
    </source>
</evidence>
<dbReference type="PIRSF" id="PIRSF001365">
    <property type="entry name" value="DHDPS"/>
    <property type="match status" value="1"/>
</dbReference>
<dbReference type="AlphaFoldDB" id="A0A6G6WA50"/>
<dbReference type="PRINTS" id="PR00146">
    <property type="entry name" value="DHPICSNTHASE"/>
</dbReference>
<protein>
    <submittedName>
        <fullName evidence="6">Dihydrodipicolinate synthase family protein</fullName>
    </submittedName>
</protein>
<accession>A0A6G6WA50</accession>